<dbReference type="Proteomes" id="UP000031982">
    <property type="component" value="Unassembled WGS sequence"/>
</dbReference>
<reference evidence="1 2" key="1">
    <citation type="submission" date="2015-01" db="EMBL/GenBank/DDBJ databases">
        <title>Genome Assembly of Bacillus badius MTCC 1458.</title>
        <authorList>
            <person name="Verma A."/>
            <person name="Khatri I."/>
            <person name="Mual P."/>
            <person name="Subramanian S."/>
            <person name="Krishnamurthi S."/>
        </authorList>
    </citation>
    <scope>NUCLEOTIDE SEQUENCE [LARGE SCALE GENOMIC DNA]</scope>
    <source>
        <strain evidence="1 2">MTCC 1458</strain>
    </source>
</reference>
<sequence length="113" mass="12916">MNINKVIDQAKKTAGRTVAYLKEKTFQLTDTPAASVAELAAFIPAHHDTKKVTKTFLGRSFTFYQLETMGVSYYLEMKGPSILQLDARTKERNIVSYRSYRDGHKQDIPIRFP</sequence>
<name>A0ABR5AZW8_BACBA</name>
<evidence type="ECO:0000313" key="1">
    <source>
        <dbReference type="EMBL" id="KIL80288.1"/>
    </source>
</evidence>
<keyword evidence="2" id="KW-1185">Reference proteome</keyword>
<proteinExistence type="predicted"/>
<evidence type="ECO:0000313" key="2">
    <source>
        <dbReference type="Proteomes" id="UP000031982"/>
    </source>
</evidence>
<dbReference type="GeneID" id="92775258"/>
<accession>A0ABR5AZW8</accession>
<comment type="caution">
    <text evidence="1">The sequence shown here is derived from an EMBL/GenBank/DDBJ whole genome shotgun (WGS) entry which is preliminary data.</text>
</comment>
<dbReference type="EMBL" id="JXLP01000001">
    <property type="protein sequence ID" value="KIL80288.1"/>
    <property type="molecule type" value="Genomic_DNA"/>
</dbReference>
<organism evidence="1 2">
    <name type="scientific">Bacillus badius</name>
    <dbReference type="NCBI Taxonomy" id="1455"/>
    <lineage>
        <taxon>Bacteria</taxon>
        <taxon>Bacillati</taxon>
        <taxon>Bacillota</taxon>
        <taxon>Bacilli</taxon>
        <taxon>Bacillales</taxon>
        <taxon>Bacillaceae</taxon>
        <taxon>Pseudobacillus</taxon>
    </lineage>
</organism>
<protein>
    <submittedName>
        <fullName evidence="1">Uncharacterized protein</fullName>
    </submittedName>
</protein>
<dbReference type="RefSeq" id="WP_041113044.1">
    <property type="nucleotide sequence ID" value="NZ_CP082363.1"/>
</dbReference>
<gene>
    <name evidence="1" type="ORF">SD77_0136</name>
</gene>